<feature type="region of interest" description="Disordered" evidence="11">
    <location>
        <begin position="136"/>
        <end position="277"/>
    </location>
</feature>
<comment type="subcellular location">
    <subcellularLocation>
        <location evidence="1">Host cell</location>
    </subcellularLocation>
</comment>
<accession>A0A8U7MCZ6</accession>
<dbReference type="GO" id="GO:0005737">
    <property type="term" value="C:cytoplasm"/>
    <property type="evidence" value="ECO:0007669"/>
    <property type="project" value="TreeGrafter"/>
</dbReference>
<dbReference type="PANTHER" id="PTHR22984:SF25">
    <property type="entry name" value="PROTEIN KINASE DOMAIN-CONTAINING PROTEIN"/>
    <property type="match status" value="1"/>
</dbReference>
<feature type="domain" description="Protein kinase" evidence="12">
    <location>
        <begin position="253"/>
        <end position="583"/>
    </location>
</feature>
<dbReference type="InterPro" id="IPR000719">
    <property type="entry name" value="Prot_kinase_dom"/>
</dbReference>
<name>A0A8U7MCZ6_CORMO</name>
<reference evidence="14" key="1">
    <citation type="submission" date="2019-10" db="EMBL/GenBank/DDBJ databases">
        <title>Corvus moneduloides (New Caledonian crow) genome, bCorMon1, primary haplotype.</title>
        <authorList>
            <person name="Rutz C."/>
            <person name="Fungtammasan C."/>
            <person name="Mountcastle J."/>
            <person name="Formenti G."/>
            <person name="Chow W."/>
            <person name="Howe K."/>
            <person name="Steele M.P."/>
            <person name="Fernandes J."/>
            <person name="Gilbert M.T.P."/>
            <person name="Fedrigo O."/>
            <person name="Jarvis E.D."/>
            <person name="Gemmell N."/>
        </authorList>
    </citation>
    <scope>NUCLEOTIDE SEQUENCE [LARGE SCALE GENOMIC DNA]</scope>
</reference>
<feature type="compositionally biased region" description="Pro residues" evidence="11">
    <location>
        <begin position="136"/>
        <end position="163"/>
    </location>
</feature>
<comment type="catalytic activity">
    <reaction evidence="10">
        <text>L-seryl-[protein] + ATP = O-phospho-L-seryl-[protein] + ADP + H(+)</text>
        <dbReference type="Rhea" id="RHEA:17989"/>
        <dbReference type="Rhea" id="RHEA-COMP:9863"/>
        <dbReference type="Rhea" id="RHEA-COMP:11604"/>
        <dbReference type="ChEBI" id="CHEBI:15378"/>
        <dbReference type="ChEBI" id="CHEBI:29999"/>
        <dbReference type="ChEBI" id="CHEBI:30616"/>
        <dbReference type="ChEBI" id="CHEBI:83421"/>
        <dbReference type="ChEBI" id="CHEBI:456216"/>
        <dbReference type="EC" id="2.7.11.1"/>
    </reaction>
</comment>
<sequence length="600" mass="64526">MGIYLFVCFFPSAGRAPAPPVGSRRERTNGTAARSGGSAAAPLPIDFRSDFRSLSVPFSLSHSTHSRPVPSRPVPVSASPSAAHAASRGPPLCGAAPCPPRCRLRRALSVLAAAPLEVPLALVLAEQYALLAPPGAGPGPAPAPNEAPPAVPPGAVPLPPGSRPVPGSVVRSIAGSFPGPNSAARQLGRRPRAAGARGGSGSSSARGPRAECRERGAARTGGEASPGAALPAGPAAGERWLRQRLLRDPARRRRPGKRWGRVRGGRRATGDERRAQPAARLDLQVAIKRVSRDRIPEWARLVSESRRGVAGGARARPGRVGAGTLRGERAWSERGPRSVPGRAMASGGGAGPGCRRLGAASAPLTASRSPPQHSGALVPLELALLWMVSRPGFRGVVRLLDWFELPDGFALVMERPERCQDLWYFLEERAFLTEPVARGLFRQVLEAVRHCTSRGVLHRHIKAENVLVDLATGEAKLIDFVCGTVLQDTFYTRMSGTPEYSPPEWILFGCYHGQPATIWSLGILLYELVCGHLPFNTDEDIIWGQLFFPPWVSQECQHLIRWCLSMDPVHRPSLEDLFEHSWLQDRHLDQETAEVHPSAQ</sequence>
<organism evidence="13 14">
    <name type="scientific">Corvus moneduloides</name>
    <name type="common">New Caledonian crow</name>
    <dbReference type="NCBI Taxonomy" id="1196302"/>
    <lineage>
        <taxon>Eukaryota</taxon>
        <taxon>Metazoa</taxon>
        <taxon>Chordata</taxon>
        <taxon>Craniata</taxon>
        <taxon>Vertebrata</taxon>
        <taxon>Euteleostomi</taxon>
        <taxon>Archelosauria</taxon>
        <taxon>Archosauria</taxon>
        <taxon>Dinosauria</taxon>
        <taxon>Saurischia</taxon>
        <taxon>Theropoda</taxon>
        <taxon>Coelurosauria</taxon>
        <taxon>Aves</taxon>
        <taxon>Neognathae</taxon>
        <taxon>Neoaves</taxon>
        <taxon>Telluraves</taxon>
        <taxon>Australaves</taxon>
        <taxon>Passeriformes</taxon>
        <taxon>Corvoidea</taxon>
        <taxon>Corvidae</taxon>
        <taxon>Corvus</taxon>
    </lineage>
</organism>
<dbReference type="Pfam" id="PF00069">
    <property type="entry name" value="Pkinase"/>
    <property type="match status" value="1"/>
</dbReference>
<dbReference type="GO" id="GO:0043657">
    <property type="term" value="C:host cell"/>
    <property type="evidence" value="ECO:0007669"/>
    <property type="project" value="UniProtKB-SubCell"/>
</dbReference>
<evidence type="ECO:0000313" key="13">
    <source>
        <dbReference type="Ensembl" id="ENSCMUP00000034752.1"/>
    </source>
</evidence>
<dbReference type="PANTHER" id="PTHR22984">
    <property type="entry name" value="SERINE/THREONINE-PROTEIN KINASE PIM"/>
    <property type="match status" value="1"/>
</dbReference>
<protein>
    <recommendedName>
        <fullName evidence="3">non-specific serine/threonine protein kinase</fullName>
        <ecNumber evidence="3">2.7.11.1</ecNumber>
    </recommendedName>
</protein>
<evidence type="ECO:0000256" key="3">
    <source>
        <dbReference type="ARBA" id="ARBA00012513"/>
    </source>
</evidence>
<feature type="region of interest" description="Disordered" evidence="11">
    <location>
        <begin position="16"/>
        <end position="39"/>
    </location>
</feature>
<feature type="region of interest" description="Disordered" evidence="11">
    <location>
        <begin position="326"/>
        <end position="370"/>
    </location>
</feature>
<evidence type="ECO:0000256" key="8">
    <source>
        <dbReference type="ARBA" id="ARBA00022840"/>
    </source>
</evidence>
<dbReference type="GO" id="GO:0005524">
    <property type="term" value="F:ATP binding"/>
    <property type="evidence" value="ECO:0007669"/>
    <property type="project" value="UniProtKB-KW"/>
</dbReference>
<keyword evidence="8" id="KW-0067">ATP-binding</keyword>
<evidence type="ECO:0000256" key="4">
    <source>
        <dbReference type="ARBA" id="ARBA00022527"/>
    </source>
</evidence>
<dbReference type="Proteomes" id="UP000694553">
    <property type="component" value="Unassembled WGS sequence"/>
</dbReference>
<dbReference type="InterPro" id="IPR051138">
    <property type="entry name" value="PIM_Ser/Thr_kinase"/>
</dbReference>
<feature type="compositionally biased region" description="Basic and acidic residues" evidence="11">
    <location>
        <begin position="208"/>
        <end position="217"/>
    </location>
</feature>
<dbReference type="GO" id="GO:0004674">
    <property type="term" value="F:protein serine/threonine kinase activity"/>
    <property type="evidence" value="ECO:0007669"/>
    <property type="project" value="UniProtKB-KW"/>
</dbReference>
<dbReference type="EC" id="2.7.11.1" evidence="3"/>
<evidence type="ECO:0000256" key="6">
    <source>
        <dbReference type="ARBA" id="ARBA00022741"/>
    </source>
</evidence>
<evidence type="ECO:0000256" key="11">
    <source>
        <dbReference type="SAM" id="MobiDB-lite"/>
    </source>
</evidence>
<dbReference type="InterPro" id="IPR011009">
    <property type="entry name" value="Kinase-like_dom_sf"/>
</dbReference>
<dbReference type="Gene3D" id="3.30.200.20">
    <property type="entry name" value="Phosphorylase Kinase, domain 1"/>
    <property type="match status" value="1"/>
</dbReference>
<dbReference type="PROSITE" id="PS50011">
    <property type="entry name" value="PROTEIN_KINASE_DOM"/>
    <property type="match status" value="1"/>
</dbReference>
<keyword evidence="4" id="KW-0723">Serine/threonine-protein kinase</keyword>
<evidence type="ECO:0000256" key="5">
    <source>
        <dbReference type="ARBA" id="ARBA00022679"/>
    </source>
</evidence>
<keyword evidence="7" id="KW-0418">Kinase</keyword>
<evidence type="ECO:0000256" key="1">
    <source>
        <dbReference type="ARBA" id="ARBA00004340"/>
    </source>
</evidence>
<feature type="compositionally biased region" description="Low complexity" evidence="11">
    <location>
        <begin position="221"/>
        <end position="237"/>
    </location>
</feature>
<reference evidence="13" key="3">
    <citation type="submission" date="2025-09" db="UniProtKB">
        <authorList>
            <consortium name="Ensembl"/>
        </authorList>
    </citation>
    <scope>IDENTIFICATION</scope>
</reference>
<reference evidence="13" key="2">
    <citation type="submission" date="2025-08" db="UniProtKB">
        <authorList>
            <consortium name="Ensembl"/>
        </authorList>
    </citation>
    <scope>IDENTIFICATION</scope>
</reference>
<gene>
    <name evidence="13" type="primary">LOC116441707</name>
</gene>
<evidence type="ECO:0000256" key="10">
    <source>
        <dbReference type="ARBA" id="ARBA00048679"/>
    </source>
</evidence>
<keyword evidence="6" id="KW-0547">Nucleotide-binding</keyword>
<evidence type="ECO:0000256" key="2">
    <source>
        <dbReference type="ARBA" id="ARBA00005505"/>
    </source>
</evidence>
<dbReference type="Ensembl" id="ENSCMUT00000030690.1">
    <property type="protein sequence ID" value="ENSCMUP00000034752.1"/>
    <property type="gene ID" value="ENSCMUG00000018839.1"/>
</dbReference>
<dbReference type="AlphaFoldDB" id="A0A8U7MCZ6"/>
<feature type="compositionally biased region" description="Basic residues" evidence="11">
    <location>
        <begin position="250"/>
        <end position="266"/>
    </location>
</feature>
<dbReference type="SUPFAM" id="SSF56112">
    <property type="entry name" value="Protein kinase-like (PK-like)"/>
    <property type="match status" value="1"/>
</dbReference>
<proteinExistence type="inferred from homology"/>
<evidence type="ECO:0000256" key="9">
    <source>
        <dbReference type="ARBA" id="ARBA00047899"/>
    </source>
</evidence>
<feature type="compositionally biased region" description="Basic and acidic residues" evidence="11">
    <location>
        <begin position="326"/>
        <end position="336"/>
    </location>
</feature>
<evidence type="ECO:0000259" key="12">
    <source>
        <dbReference type="PROSITE" id="PS50011"/>
    </source>
</evidence>
<comment type="similarity">
    <text evidence="2">Belongs to the protein kinase superfamily. CAMK Ser/Thr protein kinase family. PIM subfamily.</text>
</comment>
<keyword evidence="14" id="KW-1185">Reference proteome</keyword>
<comment type="catalytic activity">
    <reaction evidence="9">
        <text>L-threonyl-[protein] + ATP = O-phospho-L-threonyl-[protein] + ADP + H(+)</text>
        <dbReference type="Rhea" id="RHEA:46608"/>
        <dbReference type="Rhea" id="RHEA-COMP:11060"/>
        <dbReference type="Rhea" id="RHEA-COMP:11605"/>
        <dbReference type="ChEBI" id="CHEBI:15378"/>
        <dbReference type="ChEBI" id="CHEBI:30013"/>
        <dbReference type="ChEBI" id="CHEBI:30616"/>
        <dbReference type="ChEBI" id="CHEBI:61977"/>
        <dbReference type="ChEBI" id="CHEBI:456216"/>
        <dbReference type="EC" id="2.7.11.1"/>
    </reaction>
</comment>
<evidence type="ECO:0000256" key="7">
    <source>
        <dbReference type="ARBA" id="ARBA00022777"/>
    </source>
</evidence>
<dbReference type="Gene3D" id="1.10.510.10">
    <property type="entry name" value="Transferase(Phosphotransferase) domain 1"/>
    <property type="match status" value="1"/>
</dbReference>
<feature type="region of interest" description="Disordered" evidence="11">
    <location>
        <begin position="61"/>
        <end position="90"/>
    </location>
</feature>
<keyword evidence="5" id="KW-0808">Transferase</keyword>
<feature type="compositionally biased region" description="Basic and acidic residues" evidence="11">
    <location>
        <begin position="239"/>
        <end position="249"/>
    </location>
</feature>
<evidence type="ECO:0000313" key="14">
    <source>
        <dbReference type="Proteomes" id="UP000694553"/>
    </source>
</evidence>
<dbReference type="SMART" id="SM00220">
    <property type="entry name" value="S_TKc"/>
    <property type="match status" value="1"/>
</dbReference>